<sequence>MGGAERSARKKKQAARAVSQARGGNDRTKIIVGVVVVVVLAVAVIGGVLWSRSTSDLAAPKPDNVTSAPSARDGAVVVVGKDTAKVTVDMYEDFLCPACGAFEKEYGEQIRKELDAGNLKVRYHMLPMLNRASNPEGYSQESANAALCAADAGKFPSYFEGLFAAQPREGTAGHDKTKLVKLGKDLGITDAAFEPCVQNGTYNQILDDEMARVGKEPSLQRDGAFRGTPTVVANGQPVDWQNSSWLSDLLKS</sequence>
<gene>
    <name evidence="9" type="ORF">FKR81_30255</name>
</gene>
<dbReference type="PANTHER" id="PTHR13887">
    <property type="entry name" value="GLUTATHIONE S-TRANSFERASE KAPPA"/>
    <property type="match status" value="1"/>
</dbReference>
<keyword evidence="5" id="KW-0676">Redox-active center</keyword>
<dbReference type="EMBL" id="VOBR01000023">
    <property type="protein sequence ID" value="TWP47956.1"/>
    <property type="molecule type" value="Genomic_DNA"/>
</dbReference>
<evidence type="ECO:0000256" key="6">
    <source>
        <dbReference type="SAM" id="MobiDB-lite"/>
    </source>
</evidence>
<dbReference type="InterPro" id="IPR012336">
    <property type="entry name" value="Thioredoxin-like_fold"/>
</dbReference>
<accession>A0A563EL93</accession>
<dbReference type="GO" id="GO:0016853">
    <property type="term" value="F:isomerase activity"/>
    <property type="evidence" value="ECO:0007669"/>
    <property type="project" value="UniProtKB-KW"/>
</dbReference>
<evidence type="ECO:0000256" key="3">
    <source>
        <dbReference type="ARBA" id="ARBA00023002"/>
    </source>
</evidence>
<dbReference type="CDD" id="cd02972">
    <property type="entry name" value="DsbA_family"/>
    <property type="match status" value="1"/>
</dbReference>
<keyword evidence="7" id="KW-0472">Membrane</keyword>
<evidence type="ECO:0000256" key="7">
    <source>
        <dbReference type="SAM" id="Phobius"/>
    </source>
</evidence>
<evidence type="ECO:0000256" key="4">
    <source>
        <dbReference type="ARBA" id="ARBA00023157"/>
    </source>
</evidence>
<keyword evidence="9" id="KW-0413">Isomerase</keyword>
<protein>
    <submittedName>
        <fullName evidence="9">Protein-disulfide isomerase</fullName>
    </submittedName>
</protein>
<keyword evidence="3" id="KW-0560">Oxidoreductase</keyword>
<evidence type="ECO:0000313" key="9">
    <source>
        <dbReference type="EMBL" id="TWP47956.1"/>
    </source>
</evidence>
<keyword evidence="10" id="KW-1185">Reference proteome</keyword>
<dbReference type="AlphaFoldDB" id="A0A563EL93"/>
<organism evidence="9 10">
    <name type="scientific">Lentzea tibetensis</name>
    <dbReference type="NCBI Taxonomy" id="2591470"/>
    <lineage>
        <taxon>Bacteria</taxon>
        <taxon>Bacillati</taxon>
        <taxon>Actinomycetota</taxon>
        <taxon>Actinomycetes</taxon>
        <taxon>Pseudonocardiales</taxon>
        <taxon>Pseudonocardiaceae</taxon>
        <taxon>Lentzea</taxon>
    </lineage>
</organism>
<keyword evidence="2" id="KW-0732">Signal</keyword>
<proteinExistence type="inferred from homology"/>
<keyword evidence="7" id="KW-0812">Transmembrane</keyword>
<dbReference type="Gene3D" id="3.40.30.10">
    <property type="entry name" value="Glutaredoxin"/>
    <property type="match status" value="1"/>
</dbReference>
<feature type="transmembrane region" description="Helical" evidence="7">
    <location>
        <begin position="30"/>
        <end position="50"/>
    </location>
</feature>
<name>A0A563EL93_9PSEU</name>
<evidence type="ECO:0000259" key="8">
    <source>
        <dbReference type="Pfam" id="PF13462"/>
    </source>
</evidence>
<dbReference type="Pfam" id="PF13462">
    <property type="entry name" value="Thioredoxin_4"/>
    <property type="match status" value="1"/>
</dbReference>
<dbReference type="InterPro" id="IPR036249">
    <property type="entry name" value="Thioredoxin-like_sf"/>
</dbReference>
<evidence type="ECO:0000256" key="5">
    <source>
        <dbReference type="ARBA" id="ARBA00023284"/>
    </source>
</evidence>
<feature type="region of interest" description="Disordered" evidence="6">
    <location>
        <begin position="1"/>
        <end position="20"/>
    </location>
</feature>
<keyword evidence="4" id="KW-1015">Disulfide bond</keyword>
<comment type="caution">
    <text evidence="9">The sequence shown here is derived from an EMBL/GenBank/DDBJ whole genome shotgun (WGS) entry which is preliminary data.</text>
</comment>
<comment type="similarity">
    <text evidence="1">Belongs to the thioredoxin family. DsbA subfamily.</text>
</comment>
<reference evidence="9 10" key="1">
    <citation type="submission" date="2019-07" db="EMBL/GenBank/DDBJ databases">
        <title>Lentzea xizangensis sp. nov., isolated from Qinghai-Tibetan Plateau Soils.</title>
        <authorList>
            <person name="Huang J."/>
        </authorList>
    </citation>
    <scope>NUCLEOTIDE SEQUENCE [LARGE SCALE GENOMIC DNA]</scope>
    <source>
        <strain evidence="9 10">FXJ1.1311</strain>
    </source>
</reference>
<evidence type="ECO:0000256" key="1">
    <source>
        <dbReference type="ARBA" id="ARBA00005791"/>
    </source>
</evidence>
<evidence type="ECO:0000313" key="10">
    <source>
        <dbReference type="Proteomes" id="UP000316639"/>
    </source>
</evidence>
<dbReference type="OrthoDB" id="117402at2"/>
<keyword evidence="7" id="KW-1133">Transmembrane helix</keyword>
<dbReference type="GO" id="GO:0016491">
    <property type="term" value="F:oxidoreductase activity"/>
    <property type="evidence" value="ECO:0007669"/>
    <property type="project" value="UniProtKB-KW"/>
</dbReference>
<dbReference type="SUPFAM" id="SSF52833">
    <property type="entry name" value="Thioredoxin-like"/>
    <property type="match status" value="1"/>
</dbReference>
<dbReference type="Proteomes" id="UP000316639">
    <property type="component" value="Unassembled WGS sequence"/>
</dbReference>
<dbReference type="RefSeq" id="WP_146357025.1">
    <property type="nucleotide sequence ID" value="NZ_VOBR01000023.1"/>
</dbReference>
<dbReference type="PANTHER" id="PTHR13887:SF14">
    <property type="entry name" value="DISULFIDE BOND FORMATION PROTEIN D"/>
    <property type="match status" value="1"/>
</dbReference>
<evidence type="ECO:0000256" key="2">
    <source>
        <dbReference type="ARBA" id="ARBA00022729"/>
    </source>
</evidence>
<feature type="domain" description="Thioredoxin-like fold" evidence="8">
    <location>
        <begin position="77"/>
        <end position="243"/>
    </location>
</feature>